<accession>A0A3M9MTS2</accession>
<dbReference type="PANTHER" id="PTHR41260">
    <property type="entry name" value="PROTEIN ECSC"/>
    <property type="match status" value="1"/>
</dbReference>
<proteinExistence type="predicted"/>
<dbReference type="AlphaFoldDB" id="A0A3M9MTS2"/>
<keyword evidence="2" id="KW-1185">Reference proteome</keyword>
<comment type="caution">
    <text evidence="1">The sequence shown here is derived from an EMBL/GenBank/DDBJ whole genome shotgun (WGS) entry which is preliminary data.</text>
</comment>
<evidence type="ECO:0000313" key="1">
    <source>
        <dbReference type="EMBL" id="RNI28303.1"/>
    </source>
</evidence>
<sequence length="255" mass="29327">MATSAYEETMLLELREWQQQMLKDPSLVNHFTRGLQQKINRYIPEKVHQAVTATIKQMIRAVLFGAKHTTAKPNPGLSLEAREAAVRERIAFYRSTAAAEGGITGAGGILLGLADFPLLLGIKLKMLFDLAALYGHSVDDYRERVYLLHIFQLAFSSQQQRREVYLQMVDWETQKLHLPQDIHQFDWRTFQQEYRDYIDLAKLAQLIPIIGAPVGAVVNYRLLQKLGTTAMNAYRMRWREQLFLNQMPPSPDLLP</sequence>
<dbReference type="RefSeq" id="WP_123134771.1">
    <property type="nucleotide sequence ID" value="NZ_RJJE01000017.1"/>
</dbReference>
<name>A0A3M9MTS2_9BACT</name>
<dbReference type="OrthoDB" id="1705901at2"/>
<dbReference type="PANTHER" id="PTHR41260:SF1">
    <property type="entry name" value="PROTEIN ECSC"/>
    <property type="match status" value="1"/>
</dbReference>
<dbReference type="InterPro" id="IPR024787">
    <property type="entry name" value="EcsC"/>
</dbReference>
<protein>
    <submittedName>
        <fullName evidence="1">EcsC family protein</fullName>
    </submittedName>
</protein>
<evidence type="ECO:0000313" key="2">
    <source>
        <dbReference type="Proteomes" id="UP000271010"/>
    </source>
</evidence>
<dbReference type="EMBL" id="RJJE01000017">
    <property type="protein sequence ID" value="RNI28303.1"/>
    <property type="molecule type" value="Genomic_DNA"/>
</dbReference>
<reference evidence="1 2" key="1">
    <citation type="submission" date="2018-11" db="EMBL/GenBank/DDBJ databases">
        <title>Rufibacter latericius sp. nov., isolated from water in Baiyang Lake.</title>
        <authorList>
            <person name="Yang Y."/>
        </authorList>
    </citation>
    <scope>NUCLEOTIDE SEQUENCE [LARGE SCALE GENOMIC DNA]</scope>
    <source>
        <strain evidence="1 2">MCC P1</strain>
    </source>
</reference>
<gene>
    <name evidence="1" type="ORF">EFA69_19810</name>
</gene>
<dbReference type="Proteomes" id="UP000271010">
    <property type="component" value="Unassembled WGS sequence"/>
</dbReference>
<dbReference type="Pfam" id="PF12787">
    <property type="entry name" value="EcsC"/>
    <property type="match status" value="1"/>
</dbReference>
<organism evidence="1 2">
    <name type="scientific">Rufibacter immobilis</name>
    <dbReference type="NCBI Taxonomy" id="1348778"/>
    <lineage>
        <taxon>Bacteria</taxon>
        <taxon>Pseudomonadati</taxon>
        <taxon>Bacteroidota</taxon>
        <taxon>Cytophagia</taxon>
        <taxon>Cytophagales</taxon>
        <taxon>Hymenobacteraceae</taxon>
        <taxon>Rufibacter</taxon>
    </lineage>
</organism>